<accession>A0AAW0J7J8</accession>
<keyword evidence="3" id="KW-0934">Plastid</keyword>
<name>A0AAW0J7J8_QUESU</name>
<evidence type="ECO:0000256" key="2">
    <source>
        <dbReference type="ARBA" id="ARBA00022528"/>
    </source>
</evidence>
<dbReference type="AlphaFoldDB" id="A0AAW0J7J8"/>
<dbReference type="GO" id="GO:0009767">
    <property type="term" value="P:photosynthetic electron transport chain"/>
    <property type="evidence" value="ECO:0007669"/>
    <property type="project" value="TreeGrafter"/>
</dbReference>
<evidence type="ECO:0000256" key="6">
    <source>
        <dbReference type="ARBA" id="ARBA00023136"/>
    </source>
</evidence>
<proteinExistence type="inferred from homology"/>
<keyword evidence="6" id="KW-0472">Membrane</keyword>
<dbReference type="InterPro" id="IPR008797">
    <property type="entry name" value="PSII_PsbQ"/>
</dbReference>
<keyword evidence="9" id="KW-1185">Reference proteome</keyword>
<evidence type="ECO:0000256" key="1">
    <source>
        <dbReference type="ARBA" id="ARBA00004334"/>
    </source>
</evidence>
<evidence type="ECO:0000256" key="5">
    <source>
        <dbReference type="ARBA" id="ARBA00023078"/>
    </source>
</evidence>
<dbReference type="EMBL" id="PKMF04000663">
    <property type="protein sequence ID" value="KAK7822533.1"/>
    <property type="molecule type" value="Genomic_DNA"/>
</dbReference>
<dbReference type="PANTHER" id="PTHR33399:SF6">
    <property type="entry name" value="PSBQ-LIKE PROTEIN 3, CHLOROPLASTIC"/>
    <property type="match status" value="1"/>
</dbReference>
<protein>
    <submittedName>
        <fullName evidence="8">Psbq-like protein 3</fullName>
    </submittedName>
</protein>
<dbReference type="GO" id="GO:0005509">
    <property type="term" value="F:calcium ion binding"/>
    <property type="evidence" value="ECO:0007669"/>
    <property type="project" value="InterPro"/>
</dbReference>
<dbReference type="PANTHER" id="PTHR33399">
    <property type="entry name" value="OXYGEN-EVOLVING ENHANCER PROTEIN 3-1, CHLOROPLASTIC"/>
    <property type="match status" value="1"/>
</dbReference>
<keyword evidence="2" id="KW-0150">Chloroplast</keyword>
<comment type="caution">
    <text evidence="8">The sequence shown here is derived from an EMBL/GenBank/DDBJ whole genome shotgun (WGS) entry which is preliminary data.</text>
</comment>
<dbReference type="InterPro" id="IPR023222">
    <property type="entry name" value="PsbQ-like_dom_sf"/>
</dbReference>
<gene>
    <name evidence="8" type="primary">PQL3_0</name>
    <name evidence="8" type="ORF">CFP56_036349</name>
</gene>
<keyword evidence="5" id="KW-0793">Thylakoid</keyword>
<dbReference type="GO" id="GO:0009535">
    <property type="term" value="C:chloroplast thylakoid membrane"/>
    <property type="evidence" value="ECO:0007669"/>
    <property type="project" value="UniProtKB-SubCell"/>
</dbReference>
<dbReference type="GO" id="GO:0019898">
    <property type="term" value="C:extrinsic component of membrane"/>
    <property type="evidence" value="ECO:0007669"/>
    <property type="project" value="InterPro"/>
</dbReference>
<dbReference type="Pfam" id="PF05757">
    <property type="entry name" value="PsbQ"/>
    <property type="match status" value="1"/>
</dbReference>
<evidence type="ECO:0000313" key="8">
    <source>
        <dbReference type="EMBL" id="KAK7822533.1"/>
    </source>
</evidence>
<feature type="non-terminal residue" evidence="8">
    <location>
        <position position="1"/>
    </location>
</feature>
<dbReference type="InterPro" id="IPR054099">
    <property type="entry name" value="PSII_PsbQ_pln"/>
</dbReference>
<dbReference type="FunFam" id="1.20.120.290:FF:000004">
    <property type="entry name" value="Oxygen-evolving enhancer protein 3"/>
    <property type="match status" value="1"/>
</dbReference>
<evidence type="ECO:0000256" key="7">
    <source>
        <dbReference type="ARBA" id="ARBA00035649"/>
    </source>
</evidence>
<reference evidence="8 9" key="1">
    <citation type="journal article" date="2018" name="Sci. Data">
        <title>The draft genome sequence of cork oak.</title>
        <authorList>
            <person name="Ramos A.M."/>
            <person name="Usie A."/>
            <person name="Barbosa P."/>
            <person name="Barros P.M."/>
            <person name="Capote T."/>
            <person name="Chaves I."/>
            <person name="Simoes F."/>
            <person name="Abreu I."/>
            <person name="Carrasquinho I."/>
            <person name="Faro C."/>
            <person name="Guimaraes J.B."/>
            <person name="Mendonca D."/>
            <person name="Nobrega F."/>
            <person name="Rodrigues L."/>
            <person name="Saibo N.J.M."/>
            <person name="Varela M.C."/>
            <person name="Egas C."/>
            <person name="Matos J."/>
            <person name="Miguel C.M."/>
            <person name="Oliveira M.M."/>
            <person name="Ricardo C.P."/>
            <person name="Goncalves S."/>
        </authorList>
    </citation>
    <scope>NUCLEOTIDE SEQUENCE [LARGE SCALE GENOMIC DNA]</scope>
    <source>
        <strain evidence="9">cv. HL8</strain>
    </source>
</reference>
<sequence>ITIIIPNYLVKIHKRMSFTPLVFQPNLSYYPPTFTCCSKPCFRSREMPQKVLGSNFSRRRVGGIAAMVSILLAQEVIFGQEVAEGFELKMVAPGQTFEEAMSEIRGHAQALLQIKSLIESESWGEAQKVLRKNSAYLKQDIYTIIQGIPGNERPQLRKLYSNLFNNATRLDYAARDKDASRVWQCYDNIVVALNDILSRI</sequence>
<dbReference type="SUPFAM" id="SSF101112">
    <property type="entry name" value="Oxygen-evolving enhancer protein 3"/>
    <property type="match status" value="1"/>
</dbReference>
<comment type="similarity">
    <text evidence="7">Belongs to the PsbQ family.</text>
</comment>
<comment type="subcellular location">
    <subcellularLocation>
        <location evidence="1">Plastid</location>
        <location evidence="1">Chloroplast thylakoid membrane</location>
    </subcellularLocation>
</comment>
<dbReference type="Proteomes" id="UP000237347">
    <property type="component" value="Unassembled WGS sequence"/>
</dbReference>
<dbReference type="Gene3D" id="1.20.120.290">
    <property type="entry name" value="Oxygen-evolving enhancer protein 3 (PsbQ), four-helix up-down bundle"/>
    <property type="match status" value="1"/>
</dbReference>
<evidence type="ECO:0000256" key="3">
    <source>
        <dbReference type="ARBA" id="ARBA00022640"/>
    </source>
</evidence>
<evidence type="ECO:0000313" key="9">
    <source>
        <dbReference type="Proteomes" id="UP000237347"/>
    </source>
</evidence>
<evidence type="ECO:0000256" key="4">
    <source>
        <dbReference type="ARBA" id="ARBA00022946"/>
    </source>
</evidence>
<organism evidence="8 9">
    <name type="scientific">Quercus suber</name>
    <name type="common">Cork oak</name>
    <dbReference type="NCBI Taxonomy" id="58331"/>
    <lineage>
        <taxon>Eukaryota</taxon>
        <taxon>Viridiplantae</taxon>
        <taxon>Streptophyta</taxon>
        <taxon>Embryophyta</taxon>
        <taxon>Tracheophyta</taxon>
        <taxon>Spermatophyta</taxon>
        <taxon>Magnoliopsida</taxon>
        <taxon>eudicotyledons</taxon>
        <taxon>Gunneridae</taxon>
        <taxon>Pentapetalae</taxon>
        <taxon>rosids</taxon>
        <taxon>fabids</taxon>
        <taxon>Fagales</taxon>
        <taxon>Fagaceae</taxon>
        <taxon>Quercus</taxon>
    </lineage>
</organism>
<keyword evidence="4" id="KW-0809">Transit peptide</keyword>
<dbReference type="GO" id="GO:0009654">
    <property type="term" value="C:photosystem II oxygen evolving complex"/>
    <property type="evidence" value="ECO:0007669"/>
    <property type="project" value="InterPro"/>
</dbReference>